<protein>
    <submittedName>
        <fullName evidence="2">Uncharacterized protein</fullName>
    </submittedName>
</protein>
<dbReference type="RefSeq" id="WP_238308533.1">
    <property type="nucleotide sequence ID" value="NZ_BPRE01000017.1"/>
</dbReference>
<sequence>MSAPRFTIRHDDRPAVELQNTSAGILVTTFGWPRTLSGDEAERLHAALGGMIAARANKPSPNANGEASEACSRGGNWMGA</sequence>
<gene>
    <name evidence="2" type="ORF">BGCPKDLD_4355</name>
</gene>
<dbReference type="EMBL" id="BPRE01000017">
    <property type="protein sequence ID" value="GJE77748.1"/>
    <property type="molecule type" value="Genomic_DNA"/>
</dbReference>
<name>A0ABQ4V004_9HYPH</name>
<proteinExistence type="predicted"/>
<evidence type="ECO:0000256" key="1">
    <source>
        <dbReference type="SAM" id="MobiDB-lite"/>
    </source>
</evidence>
<organism evidence="2 3">
    <name type="scientific">Methylorubrum suomiense</name>
    <dbReference type="NCBI Taxonomy" id="144191"/>
    <lineage>
        <taxon>Bacteria</taxon>
        <taxon>Pseudomonadati</taxon>
        <taxon>Pseudomonadota</taxon>
        <taxon>Alphaproteobacteria</taxon>
        <taxon>Hyphomicrobiales</taxon>
        <taxon>Methylobacteriaceae</taxon>
        <taxon>Methylorubrum</taxon>
    </lineage>
</organism>
<accession>A0ABQ4V004</accession>
<reference evidence="2" key="2">
    <citation type="submission" date="2021-08" db="EMBL/GenBank/DDBJ databases">
        <authorList>
            <person name="Tani A."/>
            <person name="Ola A."/>
            <person name="Ogura Y."/>
            <person name="Katsura K."/>
            <person name="Hayashi T."/>
        </authorList>
    </citation>
    <scope>NUCLEOTIDE SEQUENCE</scope>
    <source>
        <strain evidence="2">DSM 14458</strain>
    </source>
</reference>
<feature type="region of interest" description="Disordered" evidence="1">
    <location>
        <begin position="57"/>
        <end position="80"/>
    </location>
</feature>
<comment type="caution">
    <text evidence="2">The sequence shown here is derived from an EMBL/GenBank/DDBJ whole genome shotgun (WGS) entry which is preliminary data.</text>
</comment>
<evidence type="ECO:0000313" key="3">
    <source>
        <dbReference type="Proteomes" id="UP001055093"/>
    </source>
</evidence>
<reference evidence="2" key="1">
    <citation type="journal article" date="2021" name="Front. Microbiol.">
        <title>Comprehensive Comparative Genomics and Phenotyping of Methylobacterium Species.</title>
        <authorList>
            <person name="Alessa O."/>
            <person name="Ogura Y."/>
            <person name="Fujitani Y."/>
            <person name="Takami H."/>
            <person name="Hayashi T."/>
            <person name="Sahin N."/>
            <person name="Tani A."/>
        </authorList>
    </citation>
    <scope>NUCLEOTIDE SEQUENCE</scope>
    <source>
        <strain evidence="2">DSM 14458</strain>
    </source>
</reference>
<keyword evidence="3" id="KW-1185">Reference proteome</keyword>
<evidence type="ECO:0000313" key="2">
    <source>
        <dbReference type="EMBL" id="GJE77748.1"/>
    </source>
</evidence>
<dbReference type="Proteomes" id="UP001055093">
    <property type="component" value="Unassembled WGS sequence"/>
</dbReference>